<evidence type="ECO:0000256" key="7">
    <source>
        <dbReference type="ARBA" id="ARBA00049041"/>
    </source>
</evidence>
<evidence type="ECO:0000256" key="2">
    <source>
        <dbReference type="ARBA" id="ARBA00022670"/>
    </source>
</evidence>
<dbReference type="OMA" id="QLWDYEQ"/>
<dbReference type="PANTHER" id="PTHR28631">
    <property type="entry name" value="UPF0692 PROTEIN C19ORF54"/>
    <property type="match status" value="1"/>
</dbReference>
<keyword evidence="2" id="KW-0645">Protease</keyword>
<keyword evidence="1" id="KW-0031">Aminopeptidase</keyword>
<evidence type="ECO:0000256" key="3">
    <source>
        <dbReference type="ARBA" id="ARBA00022801"/>
    </source>
</evidence>
<dbReference type="RefSeq" id="XP_022664900.1">
    <property type="nucleotide sequence ID" value="XM_022809165.1"/>
</dbReference>
<evidence type="ECO:0000256" key="4">
    <source>
        <dbReference type="ARBA" id="ARBA00034725"/>
    </source>
</evidence>
<sequence length="296" mass="33207">MCDETAPGSSQMATSIVDVFPLSSDQTSRLNTFASLAETVENQVEEKRSFGEKSADAPVELVNCEWDHLSLYYPVAVMAYRNIEPILQRGNAQCGFVATAMAASAVGRRLDVQGMFTWAYNQSLTNIGDLFDIRNLKMLCDRYIGLPSHVMEFPTKEAMIADLFQGKVFLVPYDASYETGVPTTFNGYKAHWALLFGVLLMRQPCEPCMSGLDRLSVYKPIFRGNLEFYEAHMNSGAEYVLAQHGWFNEPDLWSVEELRESCCQLNEVDPKSAPEYVLPHGGIREGLRGKVLRLDL</sequence>
<comment type="catalytic activity">
    <reaction evidence="7">
        <text>N-terminal N(alpha)-acetyl-L-cysteinyl-L-aspartyl-[protein] + H2O = N-terminal L-aspartyl-[protein] + N-acetyl-L-cysteine</text>
        <dbReference type="Rhea" id="RHEA:74579"/>
        <dbReference type="Rhea" id="RHEA-COMP:12669"/>
        <dbReference type="Rhea" id="RHEA-COMP:18395"/>
        <dbReference type="ChEBI" id="CHEBI:15377"/>
        <dbReference type="ChEBI" id="CHEBI:64720"/>
        <dbReference type="ChEBI" id="CHEBI:78236"/>
        <dbReference type="ChEBI" id="CHEBI:193599"/>
    </reaction>
    <physiologicalReaction direction="left-to-right" evidence="7">
        <dbReference type="Rhea" id="RHEA:74580"/>
    </physiologicalReaction>
</comment>
<dbReference type="PANTHER" id="PTHR28631:SF1">
    <property type="entry name" value="ACTIN MATURATION PROTEASE"/>
    <property type="match status" value="1"/>
</dbReference>
<evidence type="ECO:0000256" key="1">
    <source>
        <dbReference type="ARBA" id="ARBA00022438"/>
    </source>
</evidence>
<organism evidence="8 9">
    <name type="scientific">Varroa destructor</name>
    <name type="common">Honeybee mite</name>
    <dbReference type="NCBI Taxonomy" id="109461"/>
    <lineage>
        <taxon>Eukaryota</taxon>
        <taxon>Metazoa</taxon>
        <taxon>Ecdysozoa</taxon>
        <taxon>Arthropoda</taxon>
        <taxon>Chelicerata</taxon>
        <taxon>Arachnida</taxon>
        <taxon>Acari</taxon>
        <taxon>Parasitiformes</taxon>
        <taxon>Mesostigmata</taxon>
        <taxon>Gamasina</taxon>
        <taxon>Dermanyssoidea</taxon>
        <taxon>Varroidae</taxon>
        <taxon>Varroa</taxon>
    </lineage>
</organism>
<dbReference type="OrthoDB" id="198816at2759"/>
<protein>
    <recommendedName>
        <fullName evidence="5">Actin maturation protease</fullName>
    </recommendedName>
    <alternativeName>
        <fullName evidence="6">Actin aminopeptidase ACTMAP</fullName>
    </alternativeName>
</protein>
<evidence type="ECO:0000256" key="6">
    <source>
        <dbReference type="ARBA" id="ARBA00034908"/>
    </source>
</evidence>
<dbReference type="GeneID" id="111251958"/>
<proteinExistence type="inferred from homology"/>
<dbReference type="Proteomes" id="UP000594260">
    <property type="component" value="Unplaced"/>
</dbReference>
<dbReference type="Pfam" id="PF21646">
    <property type="entry name" value="ACTMAP-like_C"/>
    <property type="match status" value="1"/>
</dbReference>
<evidence type="ECO:0000313" key="9">
    <source>
        <dbReference type="Proteomes" id="UP000594260"/>
    </source>
</evidence>
<dbReference type="EnsemblMetazoa" id="XM_022809165">
    <property type="protein sequence ID" value="XP_022664900"/>
    <property type="gene ID" value="LOC111251958"/>
</dbReference>
<dbReference type="AlphaFoldDB" id="A0A7M7KCM8"/>
<dbReference type="KEGG" id="vde:111251958"/>
<evidence type="ECO:0000313" key="8">
    <source>
        <dbReference type="EnsemblMetazoa" id="XP_022664900"/>
    </source>
</evidence>
<dbReference type="GO" id="GO:0004177">
    <property type="term" value="F:aminopeptidase activity"/>
    <property type="evidence" value="ECO:0007669"/>
    <property type="project" value="UniProtKB-KW"/>
</dbReference>
<keyword evidence="9" id="KW-1185">Reference proteome</keyword>
<dbReference type="FunCoup" id="A0A7M7KCM8">
    <property type="interactions" value="25"/>
</dbReference>
<accession>A0A7M7KCM8</accession>
<keyword evidence="3" id="KW-0378">Hydrolase</keyword>
<name>A0A7M7KCM8_VARDE</name>
<evidence type="ECO:0000256" key="5">
    <source>
        <dbReference type="ARBA" id="ARBA00034848"/>
    </source>
</evidence>
<dbReference type="InParanoid" id="A0A7M7KCM8"/>
<comment type="similarity">
    <text evidence="4">Belongs to the ACTMAP family.</text>
</comment>
<dbReference type="InterPro" id="IPR040043">
    <property type="entry name" value="ACTMAP"/>
</dbReference>
<reference evidence="8" key="1">
    <citation type="submission" date="2021-01" db="UniProtKB">
        <authorList>
            <consortium name="EnsemblMetazoa"/>
        </authorList>
    </citation>
    <scope>IDENTIFICATION</scope>
</reference>
<dbReference type="GO" id="GO:0006508">
    <property type="term" value="P:proteolysis"/>
    <property type="evidence" value="ECO:0007669"/>
    <property type="project" value="UniProtKB-KW"/>
</dbReference>